<reference evidence="15" key="2">
    <citation type="submission" date="2020-05" db="UniProtKB">
        <authorList>
            <consortium name="EnsemblMetazoa"/>
        </authorList>
    </citation>
    <scope>IDENTIFICATION</scope>
    <source>
        <strain evidence="15">WRAIR2</strain>
    </source>
</reference>
<accession>A0A182N6C7</accession>
<evidence type="ECO:0000256" key="12">
    <source>
        <dbReference type="SAM" id="MobiDB-lite"/>
    </source>
</evidence>
<feature type="signal peptide" evidence="11">
    <location>
        <begin position="1"/>
        <end position="23"/>
    </location>
</feature>
<dbReference type="GO" id="GO:0006196">
    <property type="term" value="P:AMP catabolic process"/>
    <property type="evidence" value="ECO:0007669"/>
    <property type="project" value="TreeGrafter"/>
</dbReference>
<dbReference type="InterPro" id="IPR006179">
    <property type="entry name" value="5_nucleotidase/apyrase"/>
</dbReference>
<evidence type="ECO:0000256" key="11">
    <source>
        <dbReference type="RuleBase" id="RU362119"/>
    </source>
</evidence>
<evidence type="ECO:0000256" key="10">
    <source>
        <dbReference type="ARBA" id="ARBA00074431"/>
    </source>
</evidence>
<keyword evidence="7 11" id="KW-0547">Nucleotide-binding</keyword>
<feature type="region of interest" description="Disordered" evidence="12">
    <location>
        <begin position="560"/>
        <end position="588"/>
    </location>
</feature>
<dbReference type="Gene3D" id="3.60.21.10">
    <property type="match status" value="1"/>
</dbReference>
<dbReference type="Pfam" id="PF00149">
    <property type="entry name" value="Metallophos"/>
    <property type="match status" value="1"/>
</dbReference>
<evidence type="ECO:0000256" key="6">
    <source>
        <dbReference type="ARBA" id="ARBA00022729"/>
    </source>
</evidence>
<feature type="domain" description="Calcineurin-like phosphoesterase" evidence="13">
    <location>
        <begin position="34"/>
        <end position="255"/>
    </location>
</feature>
<dbReference type="SUPFAM" id="SSF56300">
    <property type="entry name" value="Metallo-dependent phosphatases"/>
    <property type="match status" value="1"/>
</dbReference>
<evidence type="ECO:0000256" key="4">
    <source>
        <dbReference type="ARBA" id="ARBA00012643"/>
    </source>
</evidence>
<evidence type="ECO:0000256" key="9">
    <source>
        <dbReference type="ARBA" id="ARBA00023180"/>
    </source>
</evidence>
<dbReference type="PRINTS" id="PR01607">
    <property type="entry name" value="APYRASEFAMLY"/>
</dbReference>
<evidence type="ECO:0000313" key="15">
    <source>
        <dbReference type="EnsemblMetazoa" id="ADIR003199-PA"/>
    </source>
</evidence>
<name>A0A182N6C7_9DIPT</name>
<dbReference type="Gene3D" id="3.90.780.10">
    <property type="entry name" value="5'-Nucleotidase, C-terminal domain"/>
    <property type="match status" value="1"/>
</dbReference>
<keyword evidence="9" id="KW-0325">Glycoprotein</keyword>
<dbReference type="FunFam" id="3.90.780.10:FF:000001">
    <property type="entry name" value="NT5E isoform 3"/>
    <property type="match status" value="1"/>
</dbReference>
<sequence>MTRIETIIPRVLVAFAIVTCTVAAPKAGDLELIVLHNNDMHARFEQTGAYSNDCPESDVSSNRCYGGFARVAHKVREYRAAEAAGGLPVLYLNAGDTYTGTPWFAVYKDNITAAFLNKLKPDAISLGNHEFDLGVDGLVPFLNEVDFPVLVTNLDLSKTPELQTTKSLQRSATFTKAGTRIGVIGYLTPETKQLTPVNTVEFLDEIEAINKEAAVLKEQGVHILIALGHSGLERDKEIAAKCPDVDLVIGGHSHTFLYSGPAPDVEDPAGPYPVMVKNAAGREVPVVQAYAFTKYLGYLHLTFDAAGNLIAFDGSPLLLNGTVERDSDVLQLLELYRPGIVALDEQIGHSSVFLDANRCRFEECNIGNMIADSLVVTYAATREQSTDGFWTDAAIGFVQGGGIRASLSAGPITMKDLKTVLPFGNAMVATDITGRQLRQMLEQSVHRYDGVSGYGEFLQMAGVHVEYDLARPPLERVVRVEVRCARCQVPTYEPLNEAALYRVLLSQFLYEGGDGYDMLPGSPKQLLTYGEYEITEEYLKRYSPIYPAVEWRIRLQGRPAITTTDGPGGESSTPAMTSTTEDDSGAAQPHGLAAPTVGVMLAATLLTYARQLLGPPESPLQVSRPWKLLPTHSCPSCMHFCEYRSLLNKKLQSPALNSASCTFIIVLESTPFASVCPNPVAMY</sequence>
<keyword evidence="16" id="KW-1185">Reference proteome</keyword>
<dbReference type="GO" id="GO:0000166">
    <property type="term" value="F:nucleotide binding"/>
    <property type="evidence" value="ECO:0007669"/>
    <property type="project" value="UniProtKB-KW"/>
</dbReference>
<dbReference type="InterPro" id="IPR029052">
    <property type="entry name" value="Metallo-depent_PP-like"/>
</dbReference>
<dbReference type="InterPro" id="IPR004843">
    <property type="entry name" value="Calcineurin-like_PHP"/>
</dbReference>
<dbReference type="STRING" id="7168.A0A182N6C7"/>
<dbReference type="PANTHER" id="PTHR11575">
    <property type="entry name" value="5'-NUCLEOTIDASE-RELATED"/>
    <property type="match status" value="1"/>
</dbReference>
<feature type="compositionally biased region" description="Polar residues" evidence="12">
    <location>
        <begin position="561"/>
        <end position="579"/>
    </location>
</feature>
<dbReference type="PANTHER" id="PTHR11575:SF24">
    <property type="entry name" value="5'-NUCLEOTIDASE"/>
    <property type="match status" value="1"/>
</dbReference>
<evidence type="ECO:0000259" key="13">
    <source>
        <dbReference type="Pfam" id="PF00149"/>
    </source>
</evidence>
<dbReference type="SUPFAM" id="SSF55816">
    <property type="entry name" value="5'-nucleotidase (syn. UDP-sugar hydrolase), C-terminal domain"/>
    <property type="match status" value="1"/>
</dbReference>
<keyword evidence="5" id="KW-0479">Metal-binding</keyword>
<evidence type="ECO:0000256" key="2">
    <source>
        <dbReference type="ARBA" id="ARBA00001968"/>
    </source>
</evidence>
<reference evidence="16" key="1">
    <citation type="submission" date="2013-03" db="EMBL/GenBank/DDBJ databases">
        <title>The Genome Sequence of Anopheles dirus WRAIR2.</title>
        <authorList>
            <consortium name="The Broad Institute Genomics Platform"/>
            <person name="Neafsey D.E."/>
            <person name="Walton C."/>
            <person name="Walker B."/>
            <person name="Young S.K."/>
            <person name="Zeng Q."/>
            <person name="Gargeya S."/>
            <person name="Fitzgerald M."/>
            <person name="Haas B."/>
            <person name="Abouelleil A."/>
            <person name="Allen A.W."/>
            <person name="Alvarado L."/>
            <person name="Arachchi H.M."/>
            <person name="Berlin A.M."/>
            <person name="Chapman S.B."/>
            <person name="Gainer-Dewar J."/>
            <person name="Goldberg J."/>
            <person name="Griggs A."/>
            <person name="Gujja S."/>
            <person name="Hansen M."/>
            <person name="Howarth C."/>
            <person name="Imamovic A."/>
            <person name="Ireland A."/>
            <person name="Larimer J."/>
            <person name="McCowan C."/>
            <person name="Murphy C."/>
            <person name="Pearson M."/>
            <person name="Poon T.W."/>
            <person name="Priest M."/>
            <person name="Roberts A."/>
            <person name="Saif S."/>
            <person name="Shea T."/>
            <person name="Sisk P."/>
            <person name="Sykes S."/>
            <person name="Wortman J."/>
            <person name="Nusbaum C."/>
            <person name="Birren B."/>
        </authorList>
    </citation>
    <scope>NUCLEOTIDE SEQUENCE [LARGE SCALE GENOMIC DNA]</scope>
    <source>
        <strain evidence="16">WRAIR2</strain>
    </source>
</reference>
<dbReference type="InterPro" id="IPR006146">
    <property type="entry name" value="5'-Nucleotdase_CS"/>
</dbReference>
<dbReference type="Pfam" id="PF02872">
    <property type="entry name" value="5_nucleotid_C"/>
    <property type="match status" value="1"/>
</dbReference>
<dbReference type="InterPro" id="IPR008334">
    <property type="entry name" value="5'-Nucleotdase_C"/>
</dbReference>
<protein>
    <recommendedName>
        <fullName evidence="10">Apyrase</fullName>
        <ecNumber evidence="4">3.1.3.5</ecNumber>
    </recommendedName>
</protein>
<keyword evidence="6 11" id="KW-0732">Signal</keyword>
<dbReference type="EnsemblMetazoa" id="ADIR003199-RA">
    <property type="protein sequence ID" value="ADIR003199-PA"/>
    <property type="gene ID" value="ADIR003199"/>
</dbReference>
<dbReference type="AlphaFoldDB" id="A0A182N6C7"/>
<comment type="catalytic activity">
    <reaction evidence="1">
        <text>a ribonucleoside 5'-phosphate + H2O = a ribonucleoside + phosphate</text>
        <dbReference type="Rhea" id="RHEA:12484"/>
        <dbReference type="ChEBI" id="CHEBI:15377"/>
        <dbReference type="ChEBI" id="CHEBI:18254"/>
        <dbReference type="ChEBI" id="CHEBI:43474"/>
        <dbReference type="ChEBI" id="CHEBI:58043"/>
        <dbReference type="EC" id="3.1.3.5"/>
    </reaction>
</comment>
<comment type="cofactor">
    <cofactor evidence="2">
        <name>a divalent metal cation</name>
        <dbReference type="ChEBI" id="CHEBI:60240"/>
    </cofactor>
</comment>
<keyword evidence="8 11" id="KW-0378">Hydrolase</keyword>
<evidence type="ECO:0000256" key="1">
    <source>
        <dbReference type="ARBA" id="ARBA00000815"/>
    </source>
</evidence>
<organism evidence="15 16">
    <name type="scientific">Anopheles dirus</name>
    <dbReference type="NCBI Taxonomy" id="7168"/>
    <lineage>
        <taxon>Eukaryota</taxon>
        <taxon>Metazoa</taxon>
        <taxon>Ecdysozoa</taxon>
        <taxon>Arthropoda</taxon>
        <taxon>Hexapoda</taxon>
        <taxon>Insecta</taxon>
        <taxon>Pterygota</taxon>
        <taxon>Neoptera</taxon>
        <taxon>Endopterygota</taxon>
        <taxon>Diptera</taxon>
        <taxon>Nematocera</taxon>
        <taxon>Culicoidea</taxon>
        <taxon>Culicidae</taxon>
        <taxon>Anophelinae</taxon>
        <taxon>Anopheles</taxon>
    </lineage>
</organism>
<dbReference type="VEuPathDB" id="VectorBase:ADIR003199"/>
<dbReference type="GO" id="GO:0005886">
    <property type="term" value="C:plasma membrane"/>
    <property type="evidence" value="ECO:0007669"/>
    <property type="project" value="TreeGrafter"/>
</dbReference>
<evidence type="ECO:0000313" key="16">
    <source>
        <dbReference type="Proteomes" id="UP000075884"/>
    </source>
</evidence>
<feature type="domain" description="5'-Nucleotidase C-terminal" evidence="14">
    <location>
        <begin position="347"/>
        <end position="519"/>
    </location>
</feature>
<evidence type="ECO:0000256" key="5">
    <source>
        <dbReference type="ARBA" id="ARBA00022723"/>
    </source>
</evidence>
<dbReference type="FunFam" id="3.60.21.10:FF:000020">
    <property type="entry name" value="NT5E isoform 4"/>
    <property type="match status" value="1"/>
</dbReference>
<feature type="chain" id="PRO_5007950936" description="Apyrase" evidence="11">
    <location>
        <begin position="24"/>
        <end position="683"/>
    </location>
</feature>
<dbReference type="CDD" id="cd07409">
    <property type="entry name" value="MPP_CD73_N"/>
    <property type="match status" value="1"/>
</dbReference>
<dbReference type="InterPro" id="IPR036907">
    <property type="entry name" value="5'-Nucleotdase_C_sf"/>
</dbReference>
<evidence type="ECO:0000256" key="3">
    <source>
        <dbReference type="ARBA" id="ARBA00006654"/>
    </source>
</evidence>
<evidence type="ECO:0000256" key="7">
    <source>
        <dbReference type="ARBA" id="ARBA00022741"/>
    </source>
</evidence>
<dbReference type="PROSITE" id="PS00786">
    <property type="entry name" value="5_NUCLEOTIDASE_2"/>
    <property type="match status" value="1"/>
</dbReference>
<dbReference type="Proteomes" id="UP000075884">
    <property type="component" value="Unassembled WGS sequence"/>
</dbReference>
<evidence type="ECO:0000259" key="14">
    <source>
        <dbReference type="Pfam" id="PF02872"/>
    </source>
</evidence>
<comment type="similarity">
    <text evidence="3 11">Belongs to the 5'-nucleotidase family.</text>
</comment>
<evidence type="ECO:0000256" key="8">
    <source>
        <dbReference type="ARBA" id="ARBA00022801"/>
    </source>
</evidence>
<dbReference type="GO" id="GO:0008253">
    <property type="term" value="F:5'-nucleotidase activity"/>
    <property type="evidence" value="ECO:0007669"/>
    <property type="project" value="UniProtKB-EC"/>
</dbReference>
<dbReference type="GO" id="GO:0046872">
    <property type="term" value="F:metal ion binding"/>
    <property type="evidence" value="ECO:0007669"/>
    <property type="project" value="UniProtKB-KW"/>
</dbReference>
<proteinExistence type="inferred from homology"/>
<dbReference type="EC" id="3.1.3.5" evidence="4"/>